<gene>
    <name evidence="1" type="ORF">C3Y92_05615</name>
</gene>
<reference evidence="1 2" key="1">
    <citation type="submission" date="2018-02" db="EMBL/GenBank/DDBJ databases">
        <title>Genome sequence of Desulfovibrio carbinolicus DSM 3852.</title>
        <authorList>
            <person name="Wilbanks E."/>
            <person name="Skennerton C.T."/>
            <person name="Orphan V.J."/>
        </authorList>
    </citation>
    <scope>NUCLEOTIDE SEQUENCE [LARGE SCALE GENOMIC DNA]</scope>
    <source>
        <strain evidence="1 2">DSM 3852</strain>
    </source>
</reference>
<evidence type="ECO:0000313" key="2">
    <source>
        <dbReference type="Proteomes" id="UP000293296"/>
    </source>
</evidence>
<dbReference type="OrthoDB" id="5450103at2"/>
<keyword evidence="2" id="KW-1185">Reference proteome</keyword>
<protein>
    <submittedName>
        <fullName evidence="1">Uncharacterized protein</fullName>
    </submittedName>
</protein>
<dbReference type="Proteomes" id="UP000293296">
    <property type="component" value="Chromosome"/>
</dbReference>
<dbReference type="KEGG" id="dcb:C3Y92_05615"/>
<sequence>MRTEEMDRLRLVIQGLTVNGKEPVTNALLYEAMGLDNEPAKARLRSRINDLIKRAELTRIEDGKYTYNPKARVRSGEFYQRAWRAIRSAKPGFSWTSIAQVSRVSYTHVRKYGQWLLDEGFVERHGRDGATHLFRATLRAKDTVNTPYPPQDSADPFEIERNAACRLVRAFMERDPYQPAVRAKIVDNCRAILARFEKEEEEVSHG</sequence>
<accession>A0A4P6HI76</accession>
<dbReference type="RefSeq" id="WP_129350430.1">
    <property type="nucleotide sequence ID" value="NZ_CP026538.1"/>
</dbReference>
<dbReference type="AlphaFoldDB" id="A0A4P6HI76"/>
<evidence type="ECO:0000313" key="1">
    <source>
        <dbReference type="EMBL" id="QAZ66747.1"/>
    </source>
</evidence>
<dbReference type="EMBL" id="CP026538">
    <property type="protein sequence ID" value="QAZ66747.1"/>
    <property type="molecule type" value="Genomic_DNA"/>
</dbReference>
<name>A0A4P6HI76_9BACT</name>
<proteinExistence type="predicted"/>
<organism evidence="1 2">
    <name type="scientific">Solidesulfovibrio carbinolicus</name>
    <dbReference type="NCBI Taxonomy" id="296842"/>
    <lineage>
        <taxon>Bacteria</taxon>
        <taxon>Pseudomonadati</taxon>
        <taxon>Thermodesulfobacteriota</taxon>
        <taxon>Desulfovibrionia</taxon>
        <taxon>Desulfovibrionales</taxon>
        <taxon>Desulfovibrionaceae</taxon>
        <taxon>Solidesulfovibrio</taxon>
    </lineage>
</organism>